<dbReference type="RefSeq" id="WP_379563942.1">
    <property type="nucleotide sequence ID" value="NZ_CP085256.1"/>
</dbReference>
<feature type="transmembrane region" description="Helical" evidence="1">
    <location>
        <begin position="111"/>
        <end position="129"/>
    </location>
</feature>
<feature type="transmembrane region" description="Helical" evidence="1">
    <location>
        <begin position="175"/>
        <end position="195"/>
    </location>
</feature>
<evidence type="ECO:0000256" key="1">
    <source>
        <dbReference type="SAM" id="Phobius"/>
    </source>
</evidence>
<sequence>MNQEAKSFLEKLAEELDDHPDKASILAEYDAHIYEIEQESDEESSYAILVERLGDPEEIAALWKQEAAITPKKTQWLFVVLNIAVFIGGALLTIIYHVFDWNWTELLWEGLTEAALVIMVIYTLFWGLLGYEIGKEFGEAGRKLLKKTFIICLIPNLVLMYLVIFKFIPHEWFEPLISLPFILTCIIFTILLYPVSRLGYKWGRKKSV</sequence>
<feature type="transmembrane region" description="Helical" evidence="1">
    <location>
        <begin position="76"/>
        <end position="99"/>
    </location>
</feature>
<evidence type="ECO:0000313" key="2">
    <source>
        <dbReference type="EMBL" id="MFD2630568.1"/>
    </source>
</evidence>
<proteinExistence type="predicted"/>
<keyword evidence="3" id="KW-1185">Reference proteome</keyword>
<dbReference type="Proteomes" id="UP001597451">
    <property type="component" value="Unassembled WGS sequence"/>
</dbReference>
<evidence type="ECO:0000313" key="3">
    <source>
        <dbReference type="Proteomes" id="UP001597451"/>
    </source>
</evidence>
<reference evidence="3" key="1">
    <citation type="journal article" date="2019" name="Int. J. Syst. Evol. Microbiol.">
        <title>The Global Catalogue of Microorganisms (GCM) 10K type strain sequencing project: providing services to taxonomists for standard genome sequencing and annotation.</title>
        <authorList>
            <consortium name="The Broad Institute Genomics Platform"/>
            <consortium name="The Broad Institute Genome Sequencing Center for Infectious Disease"/>
            <person name="Wu L."/>
            <person name="Ma J."/>
        </authorList>
    </citation>
    <scope>NUCLEOTIDE SEQUENCE [LARGE SCALE GENOMIC DNA]</scope>
    <source>
        <strain evidence="3">TISTR 1858</strain>
    </source>
</reference>
<gene>
    <name evidence="2" type="ORF">ACFSUN_17460</name>
</gene>
<evidence type="ECO:0008006" key="4">
    <source>
        <dbReference type="Google" id="ProtNLM"/>
    </source>
</evidence>
<keyword evidence="1" id="KW-0472">Membrane</keyword>
<dbReference type="EMBL" id="JBHUMX010000044">
    <property type="protein sequence ID" value="MFD2630568.1"/>
    <property type="molecule type" value="Genomic_DNA"/>
</dbReference>
<feature type="transmembrane region" description="Helical" evidence="1">
    <location>
        <begin position="149"/>
        <end position="169"/>
    </location>
</feature>
<accession>A0ABW5Q4L7</accession>
<keyword evidence="1" id="KW-0812">Transmembrane</keyword>
<keyword evidence="1" id="KW-1133">Transmembrane helix</keyword>
<dbReference type="Pfam" id="PF22564">
    <property type="entry name" value="HAAS"/>
    <property type="match status" value="1"/>
</dbReference>
<organism evidence="2 3">
    <name type="scientific">Oceanobacillus kapialis</name>
    <dbReference type="NCBI Taxonomy" id="481353"/>
    <lineage>
        <taxon>Bacteria</taxon>
        <taxon>Bacillati</taxon>
        <taxon>Bacillota</taxon>
        <taxon>Bacilli</taxon>
        <taxon>Bacillales</taxon>
        <taxon>Bacillaceae</taxon>
        <taxon>Oceanobacillus</taxon>
    </lineage>
</organism>
<comment type="caution">
    <text evidence="2">The sequence shown here is derived from an EMBL/GenBank/DDBJ whole genome shotgun (WGS) entry which is preliminary data.</text>
</comment>
<name>A0ABW5Q4L7_9BACI</name>
<protein>
    <recommendedName>
        <fullName evidence="4">DUF1700 domain-containing protein</fullName>
    </recommendedName>
</protein>